<reference evidence="2" key="1">
    <citation type="submission" date="2023-03" db="EMBL/GenBank/DDBJ databases">
        <title>Massive genome expansion in bonnet fungi (Mycena s.s.) driven by repeated elements and novel gene families across ecological guilds.</title>
        <authorList>
            <consortium name="Lawrence Berkeley National Laboratory"/>
            <person name="Harder C.B."/>
            <person name="Miyauchi S."/>
            <person name="Viragh M."/>
            <person name="Kuo A."/>
            <person name="Thoen E."/>
            <person name="Andreopoulos B."/>
            <person name="Lu D."/>
            <person name="Skrede I."/>
            <person name="Drula E."/>
            <person name="Henrissat B."/>
            <person name="Morin E."/>
            <person name="Kohler A."/>
            <person name="Barry K."/>
            <person name="LaButti K."/>
            <person name="Morin E."/>
            <person name="Salamov A."/>
            <person name="Lipzen A."/>
            <person name="Mereny Z."/>
            <person name="Hegedus B."/>
            <person name="Baldrian P."/>
            <person name="Stursova M."/>
            <person name="Weitz H."/>
            <person name="Taylor A."/>
            <person name="Grigoriev I.V."/>
            <person name="Nagy L.G."/>
            <person name="Martin F."/>
            <person name="Kauserud H."/>
        </authorList>
    </citation>
    <scope>NUCLEOTIDE SEQUENCE</scope>
    <source>
        <strain evidence="2">CBHHK002</strain>
    </source>
</reference>
<evidence type="ECO:0000313" key="2">
    <source>
        <dbReference type="EMBL" id="KAJ7306986.1"/>
    </source>
</evidence>
<accession>A0AAD6Z459</accession>
<evidence type="ECO:0000256" key="1">
    <source>
        <dbReference type="SAM" id="MobiDB-lite"/>
    </source>
</evidence>
<protein>
    <submittedName>
        <fullName evidence="2">Uncharacterized protein</fullName>
    </submittedName>
</protein>
<evidence type="ECO:0000313" key="3">
    <source>
        <dbReference type="Proteomes" id="UP001218218"/>
    </source>
</evidence>
<gene>
    <name evidence="2" type="ORF">DFH08DRAFT_824261</name>
</gene>
<feature type="compositionally biased region" description="Basic residues" evidence="1">
    <location>
        <begin position="1"/>
        <end position="11"/>
    </location>
</feature>
<dbReference type="Proteomes" id="UP001218218">
    <property type="component" value="Unassembled WGS sequence"/>
</dbReference>
<feature type="region of interest" description="Disordered" evidence="1">
    <location>
        <begin position="1"/>
        <end position="24"/>
    </location>
</feature>
<dbReference type="EMBL" id="JARIHO010000089">
    <property type="protein sequence ID" value="KAJ7306986.1"/>
    <property type="molecule type" value="Genomic_DNA"/>
</dbReference>
<dbReference type="AlphaFoldDB" id="A0AAD6Z459"/>
<keyword evidence="3" id="KW-1185">Reference proteome</keyword>
<name>A0AAD6Z459_9AGAR</name>
<comment type="caution">
    <text evidence="2">The sequence shown here is derived from an EMBL/GenBank/DDBJ whole genome shotgun (WGS) entry which is preliminary data.</text>
</comment>
<sequence length="367" mass="41539">MSVAPGKRHHALLNSNEPPDEPEMNFSRSVMLKIDSSLTSLDDEIADLRGKLAWLEEERTSLFSYWQRNNTIPSQLRRTPPELLRVIFSWTLPSNGDALHVGKFDMGQTLVDIDVFNEFSFVPMLLPVHQLIRHEMDCPLEDHLRILKQTPNLIEARLDIRFDEHPWPNSSETVGLLYLRRLYVSKSGTLKYFKAPVLQELALRYSGTDLLSPIHSLLDRSSCSLRRLCLRNPTAHITTKILQTFSSITNLTITNGKQLNALMATLTVTSLPGSPILASQLCLVFFGCESESRLDENAYLEVLKSRRAATNCALKSTALLLVDGPEPKSATRSGLETLRQKGLDLWYWGETGRAMKYFVAITEHRGF</sequence>
<organism evidence="2 3">
    <name type="scientific">Mycena albidolilacea</name>
    <dbReference type="NCBI Taxonomy" id="1033008"/>
    <lineage>
        <taxon>Eukaryota</taxon>
        <taxon>Fungi</taxon>
        <taxon>Dikarya</taxon>
        <taxon>Basidiomycota</taxon>
        <taxon>Agaricomycotina</taxon>
        <taxon>Agaricomycetes</taxon>
        <taxon>Agaricomycetidae</taxon>
        <taxon>Agaricales</taxon>
        <taxon>Marasmiineae</taxon>
        <taxon>Mycenaceae</taxon>
        <taxon>Mycena</taxon>
    </lineage>
</organism>
<proteinExistence type="predicted"/>